<feature type="transmembrane region" description="Helical" evidence="1">
    <location>
        <begin position="16"/>
        <end position="37"/>
    </location>
</feature>
<dbReference type="AlphaFoldDB" id="A0A511SV10"/>
<evidence type="ECO:0000313" key="5">
    <source>
        <dbReference type="Proteomes" id="UP000321514"/>
    </source>
</evidence>
<accession>A0A511SV10</accession>
<dbReference type="Proteomes" id="UP000321514">
    <property type="component" value="Unassembled WGS sequence"/>
</dbReference>
<comment type="caution">
    <text evidence="2">The sequence shown here is derived from an EMBL/GenBank/DDBJ whole genome shotgun (WGS) entry which is preliminary data.</text>
</comment>
<dbReference type="EMBL" id="BJXR01000012">
    <property type="protein sequence ID" value="GEN05740.1"/>
    <property type="molecule type" value="Genomic_DNA"/>
</dbReference>
<dbReference type="STRING" id="1334629.MFUL124B02_04485"/>
<dbReference type="Proteomes" id="UP000183760">
    <property type="component" value="Unassembled WGS sequence"/>
</dbReference>
<reference evidence="2 5" key="2">
    <citation type="submission" date="2019-07" db="EMBL/GenBank/DDBJ databases">
        <title>Whole genome shotgun sequence of Myxococcus fulvus NBRC 100333.</title>
        <authorList>
            <person name="Hosoyama A."/>
            <person name="Uohara A."/>
            <person name="Ohji S."/>
            <person name="Ichikawa N."/>
        </authorList>
    </citation>
    <scope>NUCLEOTIDE SEQUENCE [LARGE SCALE GENOMIC DNA]</scope>
    <source>
        <strain evidence="2 5">NBRC 100333</strain>
    </source>
</reference>
<dbReference type="OrthoDB" id="5493674at2"/>
<sequence>MFSLLRRMRRDERGQALVIGAVAMLVLAVTVMASVSIGHGVHQKIKLQDAADAQAYSLAVKEARAYNFLAYTNRAMVVHYSAMLTFMSYVSHALYLDMTIGKLAGVAKYIPGIGAIFMAVQKVIKAWKQAVDGIARLLIPILSALNVALWLAQEAMMLGTLKDLLLAGGESTLTGTDPKARPGPSMSNGSALGAIMGKYNVNHSNLKNFLHVIDDGPRGSDKTFSLSDPTGLARRARLMNQNDNKLSDPDMAKYRLLMGNLANGVRRQWTAEGKKALLIGRKWSLHLCVPPVIQFRIDKVADSQIKSFDEEFEDNRRDQLYASDDIKIEWRMPCPYLGGADKGWNEILKVNFRAAADKQGGFHQTYGTTKRDDHHTWEGITPFLMTDTSFVDPWHNHFSAACNVTILSKDMRTTPQPFHLDGLRTGKGFLGGASSGRFDDPGNDIVGGMLDITWNLAGGAGSQKAREFREETGGMMAMAVGRAIYHRPGDWKEEPNFFNPLWTARLAPAKTHWERNALSAFIEGWDAAENRFSDALNY</sequence>
<protein>
    <submittedName>
        <fullName evidence="3">Flp pilus-assembly TadE/G-like</fullName>
    </submittedName>
</protein>
<dbReference type="EMBL" id="FOIB01000001">
    <property type="protein sequence ID" value="SES96750.1"/>
    <property type="molecule type" value="Genomic_DNA"/>
</dbReference>
<evidence type="ECO:0000313" key="3">
    <source>
        <dbReference type="EMBL" id="SES96750.1"/>
    </source>
</evidence>
<gene>
    <name evidence="2" type="ORF">MFU01_07770</name>
    <name evidence="3" type="ORF">SAMN05443572_101712</name>
</gene>
<dbReference type="RefSeq" id="WP_046710933.1">
    <property type="nucleotide sequence ID" value="NZ_BJXR01000012.1"/>
</dbReference>
<evidence type="ECO:0000256" key="1">
    <source>
        <dbReference type="SAM" id="Phobius"/>
    </source>
</evidence>
<keyword evidence="1" id="KW-1133">Transmembrane helix</keyword>
<reference evidence="3 4" key="1">
    <citation type="submission" date="2016-10" db="EMBL/GenBank/DDBJ databases">
        <authorList>
            <person name="Varghese N."/>
            <person name="Submissions S."/>
        </authorList>
    </citation>
    <scope>NUCLEOTIDE SEQUENCE [LARGE SCALE GENOMIC DNA]</scope>
    <source>
        <strain evidence="3 4">DSM 16525</strain>
    </source>
</reference>
<keyword evidence="1" id="KW-0472">Membrane</keyword>
<organism evidence="2 5">
    <name type="scientific">Myxococcus fulvus</name>
    <dbReference type="NCBI Taxonomy" id="33"/>
    <lineage>
        <taxon>Bacteria</taxon>
        <taxon>Pseudomonadati</taxon>
        <taxon>Myxococcota</taxon>
        <taxon>Myxococcia</taxon>
        <taxon>Myxococcales</taxon>
        <taxon>Cystobacterineae</taxon>
        <taxon>Myxococcaceae</taxon>
        <taxon>Myxococcus</taxon>
    </lineage>
</organism>
<keyword evidence="1" id="KW-0812">Transmembrane</keyword>
<feature type="transmembrane region" description="Helical" evidence="1">
    <location>
        <begin position="103"/>
        <end position="121"/>
    </location>
</feature>
<keyword evidence="4" id="KW-1185">Reference proteome</keyword>
<evidence type="ECO:0000313" key="2">
    <source>
        <dbReference type="EMBL" id="GEN05740.1"/>
    </source>
</evidence>
<evidence type="ECO:0000313" key="4">
    <source>
        <dbReference type="Proteomes" id="UP000183760"/>
    </source>
</evidence>
<proteinExistence type="predicted"/>
<name>A0A511SV10_MYXFU</name>
<feature type="transmembrane region" description="Helical" evidence="1">
    <location>
        <begin position="133"/>
        <end position="152"/>
    </location>
</feature>